<evidence type="ECO:0000313" key="3">
    <source>
        <dbReference type="Proteomes" id="UP000244450"/>
    </source>
</evidence>
<accession>A0A2T7BHV4</accession>
<dbReference type="PANTHER" id="PTHR43792">
    <property type="entry name" value="GNAT FAMILY, PUTATIVE (AFU_ORTHOLOGUE AFUA_3G00765)-RELATED-RELATED"/>
    <property type="match status" value="1"/>
</dbReference>
<dbReference type="PROSITE" id="PS51186">
    <property type="entry name" value="GNAT"/>
    <property type="match status" value="1"/>
</dbReference>
<protein>
    <recommendedName>
        <fullName evidence="1">N-acetyltransferase domain-containing protein</fullName>
    </recommendedName>
</protein>
<dbReference type="InterPro" id="IPR016181">
    <property type="entry name" value="Acyl_CoA_acyltransferase"/>
</dbReference>
<organism evidence="2 3">
    <name type="scientific">Chitinophaga parva</name>
    <dbReference type="NCBI Taxonomy" id="2169414"/>
    <lineage>
        <taxon>Bacteria</taxon>
        <taxon>Pseudomonadati</taxon>
        <taxon>Bacteroidota</taxon>
        <taxon>Chitinophagia</taxon>
        <taxon>Chitinophagales</taxon>
        <taxon>Chitinophagaceae</taxon>
        <taxon>Chitinophaga</taxon>
    </lineage>
</organism>
<dbReference type="OrthoDB" id="9798081at2"/>
<dbReference type="CDD" id="cd04301">
    <property type="entry name" value="NAT_SF"/>
    <property type="match status" value="1"/>
</dbReference>
<dbReference type="Gene3D" id="3.40.630.30">
    <property type="match status" value="1"/>
</dbReference>
<dbReference type="Pfam" id="PF13302">
    <property type="entry name" value="Acetyltransf_3"/>
    <property type="match status" value="1"/>
</dbReference>
<dbReference type="RefSeq" id="WP_108687705.1">
    <property type="nucleotide sequence ID" value="NZ_QCYK01000002.1"/>
</dbReference>
<dbReference type="EMBL" id="QCYK01000002">
    <property type="protein sequence ID" value="PUZ25866.1"/>
    <property type="molecule type" value="Genomic_DNA"/>
</dbReference>
<name>A0A2T7BHV4_9BACT</name>
<dbReference type="GO" id="GO:0016747">
    <property type="term" value="F:acyltransferase activity, transferring groups other than amino-acyl groups"/>
    <property type="evidence" value="ECO:0007669"/>
    <property type="project" value="InterPro"/>
</dbReference>
<proteinExistence type="predicted"/>
<sequence>MDHLPVTSRLALRPFTLADDAFIYRLLNTPTWLQFIGDRHIIDLAAARHYLQHGPLQSYRVNGFGPWLVTLRDTGAPIGMCGFFQRPFLDAPDAGLAFLPEYEGQGYASEALRACMDYAFDAMGAHRVYAFTLPVNLRCMRLLQAIGFHYQEMIRPPGEAHALMLYAIQRTPAEI</sequence>
<feature type="domain" description="N-acetyltransferase" evidence="1">
    <location>
        <begin position="10"/>
        <end position="169"/>
    </location>
</feature>
<dbReference type="AlphaFoldDB" id="A0A2T7BHV4"/>
<dbReference type="InterPro" id="IPR000182">
    <property type="entry name" value="GNAT_dom"/>
</dbReference>
<gene>
    <name evidence="2" type="ORF">DCC81_16580</name>
</gene>
<reference evidence="2 3" key="1">
    <citation type="submission" date="2018-04" db="EMBL/GenBank/DDBJ databases">
        <title>Chitinophaga fuyangensis sp. nov., isolated from soil in a chemical factory.</title>
        <authorList>
            <person name="Chen K."/>
        </authorList>
    </citation>
    <scope>NUCLEOTIDE SEQUENCE [LARGE SCALE GENOMIC DNA]</scope>
    <source>
        <strain evidence="2 3">LY-1</strain>
    </source>
</reference>
<dbReference type="InterPro" id="IPR051531">
    <property type="entry name" value="N-acetyltransferase"/>
</dbReference>
<dbReference type="SUPFAM" id="SSF55729">
    <property type="entry name" value="Acyl-CoA N-acyltransferases (Nat)"/>
    <property type="match status" value="1"/>
</dbReference>
<dbReference type="PANTHER" id="PTHR43792:SF1">
    <property type="entry name" value="N-ACETYLTRANSFERASE DOMAIN-CONTAINING PROTEIN"/>
    <property type="match status" value="1"/>
</dbReference>
<dbReference type="Proteomes" id="UP000244450">
    <property type="component" value="Unassembled WGS sequence"/>
</dbReference>
<comment type="caution">
    <text evidence="2">The sequence shown here is derived from an EMBL/GenBank/DDBJ whole genome shotgun (WGS) entry which is preliminary data.</text>
</comment>
<keyword evidence="3" id="KW-1185">Reference proteome</keyword>
<evidence type="ECO:0000313" key="2">
    <source>
        <dbReference type="EMBL" id="PUZ25866.1"/>
    </source>
</evidence>
<evidence type="ECO:0000259" key="1">
    <source>
        <dbReference type="PROSITE" id="PS51186"/>
    </source>
</evidence>